<protein>
    <recommendedName>
        <fullName evidence="4">Transmembrane protein</fullName>
    </recommendedName>
</protein>
<dbReference type="EMBL" id="JAYDYQ010002534">
    <property type="protein sequence ID" value="KAK4484055.1"/>
    <property type="molecule type" value="Genomic_DNA"/>
</dbReference>
<evidence type="ECO:0008006" key="4">
    <source>
        <dbReference type="Google" id="ProtNLM"/>
    </source>
</evidence>
<proteinExistence type="predicted"/>
<dbReference type="Proteomes" id="UP001291926">
    <property type="component" value="Unassembled WGS sequence"/>
</dbReference>
<dbReference type="PANTHER" id="PTHR12741:SF106">
    <property type="entry name" value="CALLOSE SYNTHASE 5"/>
    <property type="match status" value="1"/>
</dbReference>
<keyword evidence="1" id="KW-0472">Membrane</keyword>
<name>A0ABR0D4C3_9LAMI</name>
<keyword evidence="1" id="KW-1133">Transmembrane helix</keyword>
<dbReference type="PANTHER" id="PTHR12741">
    <property type="entry name" value="LYST-INTERACTING PROTEIN LIP5 DOPAMINE RESPONSIVE PROTEIN DRG-1"/>
    <property type="match status" value="1"/>
</dbReference>
<feature type="transmembrane region" description="Helical" evidence="1">
    <location>
        <begin position="12"/>
        <end position="33"/>
    </location>
</feature>
<comment type="caution">
    <text evidence="2">The sequence shown here is derived from an EMBL/GenBank/DDBJ whole genome shotgun (WGS) entry which is preliminary data.</text>
</comment>
<feature type="transmembrane region" description="Helical" evidence="1">
    <location>
        <begin position="84"/>
        <end position="104"/>
    </location>
</feature>
<reference evidence="2 3" key="1">
    <citation type="journal article" date="2023" name="bioRxiv">
        <title>Genome report: Whole genome sequence and annotation of Penstemon davidsonii.</title>
        <authorList>
            <person name="Ostevik K.L."/>
            <person name="Alabady M."/>
            <person name="Zhang M."/>
            <person name="Rausher M.D."/>
        </authorList>
    </citation>
    <scope>NUCLEOTIDE SEQUENCE [LARGE SCALE GENOMIC DNA]</scope>
    <source>
        <strain evidence="2">DNT005</strain>
        <tissue evidence="2">Whole leaf</tissue>
    </source>
</reference>
<accession>A0ABR0D4C3</accession>
<sequence>MGRKKFSADFQLMFRLLKLSLFVGFVVILVIFIKVLELTTGDISASLLAFLPTGWALLQIAQACRPVVKRLGMWGPVKALARGYEYIMGLVIFAPVAVLAWFPFVSDFQTRLLFNQAFSRGLQIQRILAGGKKNK</sequence>
<gene>
    <name evidence="2" type="ORF">RD792_011274</name>
</gene>
<keyword evidence="3" id="KW-1185">Reference proteome</keyword>
<feature type="transmembrane region" description="Helical" evidence="1">
    <location>
        <begin position="45"/>
        <end position="64"/>
    </location>
</feature>
<evidence type="ECO:0000313" key="3">
    <source>
        <dbReference type="Proteomes" id="UP001291926"/>
    </source>
</evidence>
<organism evidence="2 3">
    <name type="scientific">Penstemon davidsonii</name>
    <dbReference type="NCBI Taxonomy" id="160366"/>
    <lineage>
        <taxon>Eukaryota</taxon>
        <taxon>Viridiplantae</taxon>
        <taxon>Streptophyta</taxon>
        <taxon>Embryophyta</taxon>
        <taxon>Tracheophyta</taxon>
        <taxon>Spermatophyta</taxon>
        <taxon>Magnoliopsida</taxon>
        <taxon>eudicotyledons</taxon>
        <taxon>Gunneridae</taxon>
        <taxon>Pentapetalae</taxon>
        <taxon>asterids</taxon>
        <taxon>lamiids</taxon>
        <taxon>Lamiales</taxon>
        <taxon>Plantaginaceae</taxon>
        <taxon>Cheloneae</taxon>
        <taxon>Penstemon</taxon>
    </lineage>
</organism>
<keyword evidence="1" id="KW-0812">Transmembrane</keyword>
<evidence type="ECO:0000256" key="1">
    <source>
        <dbReference type="SAM" id="Phobius"/>
    </source>
</evidence>
<evidence type="ECO:0000313" key="2">
    <source>
        <dbReference type="EMBL" id="KAK4484055.1"/>
    </source>
</evidence>